<dbReference type="Pfam" id="PF00300">
    <property type="entry name" value="His_Phos_1"/>
    <property type="match status" value="1"/>
</dbReference>
<evidence type="ECO:0000313" key="1">
    <source>
        <dbReference type="EMBL" id="MFD1053633.1"/>
    </source>
</evidence>
<dbReference type="SUPFAM" id="SSF53254">
    <property type="entry name" value="Phosphoglycerate mutase-like"/>
    <property type="match status" value="1"/>
</dbReference>
<protein>
    <submittedName>
        <fullName evidence="1">Histidine phosphatase family protein</fullName>
    </submittedName>
</protein>
<organism evidence="1 2">
    <name type="scientific">Terrabacter terrigena</name>
    <dbReference type="NCBI Taxonomy" id="574718"/>
    <lineage>
        <taxon>Bacteria</taxon>
        <taxon>Bacillati</taxon>
        <taxon>Actinomycetota</taxon>
        <taxon>Actinomycetes</taxon>
        <taxon>Micrococcales</taxon>
        <taxon>Intrasporangiaceae</taxon>
        <taxon>Terrabacter</taxon>
    </lineage>
</organism>
<dbReference type="Gene3D" id="3.40.50.1240">
    <property type="entry name" value="Phosphoglycerate mutase-like"/>
    <property type="match status" value="1"/>
</dbReference>
<evidence type="ECO:0000313" key="2">
    <source>
        <dbReference type="Proteomes" id="UP001597046"/>
    </source>
</evidence>
<comment type="caution">
    <text evidence="1">The sequence shown here is derived from an EMBL/GenBank/DDBJ whole genome shotgun (WGS) entry which is preliminary data.</text>
</comment>
<dbReference type="InterPro" id="IPR050275">
    <property type="entry name" value="PGM_Phosphatase"/>
</dbReference>
<dbReference type="InterPro" id="IPR013078">
    <property type="entry name" value="His_Pase_superF_clade-1"/>
</dbReference>
<gene>
    <name evidence="1" type="ORF">ACFQ2V_04880</name>
</gene>
<name>A0ABW3MSE9_9MICO</name>
<dbReference type="PANTHER" id="PTHR48100">
    <property type="entry name" value="BROAD-SPECIFICITY PHOSPHATASE YOR283W-RELATED"/>
    <property type="match status" value="1"/>
</dbReference>
<dbReference type="SMART" id="SM00855">
    <property type="entry name" value="PGAM"/>
    <property type="match status" value="1"/>
</dbReference>
<dbReference type="PANTHER" id="PTHR48100:SF51">
    <property type="entry name" value="PHOSPHOGLYCERATE MUTASE"/>
    <property type="match status" value="1"/>
</dbReference>
<dbReference type="CDD" id="cd07067">
    <property type="entry name" value="HP_PGM_like"/>
    <property type="match status" value="1"/>
</dbReference>
<reference evidence="2" key="1">
    <citation type="journal article" date="2019" name="Int. J. Syst. Evol. Microbiol.">
        <title>The Global Catalogue of Microorganisms (GCM) 10K type strain sequencing project: providing services to taxonomists for standard genome sequencing and annotation.</title>
        <authorList>
            <consortium name="The Broad Institute Genomics Platform"/>
            <consortium name="The Broad Institute Genome Sequencing Center for Infectious Disease"/>
            <person name="Wu L."/>
            <person name="Ma J."/>
        </authorList>
    </citation>
    <scope>NUCLEOTIDE SEQUENCE [LARGE SCALE GENOMIC DNA]</scope>
    <source>
        <strain evidence="2">CCUG 57508</strain>
    </source>
</reference>
<dbReference type="InterPro" id="IPR029033">
    <property type="entry name" value="His_PPase_superfam"/>
</dbReference>
<keyword evidence="2" id="KW-1185">Reference proteome</keyword>
<proteinExistence type="predicted"/>
<dbReference type="EMBL" id="JBHTKH010000002">
    <property type="protein sequence ID" value="MFD1053633.1"/>
    <property type="molecule type" value="Genomic_DNA"/>
</dbReference>
<sequence>MGQSTDGAAARADDLTVVHLMRHGEVHNPSGVLYGRLDGFHLSGLGSEMARLVAAHLETNDITYVVASPLERAQETAAPIAAGHGVEVHTDARVIESENRFEGRGTSAGELFHPRNWHLFRDVTKPSWGEPYEDIATRMLSAIADARDAARGHEAVVVSHQLPVWTVRNKLEGRRLWHDPRKRECTLASLTSLTYRGDELASISYSEPAAALLARASKSVGA</sequence>
<accession>A0ABW3MSE9</accession>
<dbReference type="Proteomes" id="UP001597046">
    <property type="component" value="Unassembled WGS sequence"/>
</dbReference>
<dbReference type="RefSeq" id="WP_386051266.1">
    <property type="nucleotide sequence ID" value="NZ_JBHTKH010000002.1"/>
</dbReference>